<comment type="caution">
    <text evidence="3">The sequence shown here is derived from an EMBL/GenBank/DDBJ whole genome shotgun (WGS) entry which is preliminary data.</text>
</comment>
<dbReference type="InterPro" id="IPR050437">
    <property type="entry name" value="Ribos_protein_bS1-like"/>
</dbReference>
<evidence type="ECO:0000313" key="4">
    <source>
        <dbReference type="Proteomes" id="UP001209885"/>
    </source>
</evidence>
<dbReference type="SUPFAM" id="SSF50249">
    <property type="entry name" value="Nucleic acid-binding proteins"/>
    <property type="match status" value="1"/>
</dbReference>
<feature type="region of interest" description="Disordered" evidence="1">
    <location>
        <begin position="710"/>
        <end position="748"/>
    </location>
</feature>
<dbReference type="InterPro" id="IPR044146">
    <property type="entry name" value="S1_Tex"/>
</dbReference>
<name>A0ABT3RTH1_9BACT</name>
<dbReference type="Gene3D" id="2.40.50.140">
    <property type="entry name" value="Nucleic acid-binding proteins"/>
    <property type="match status" value="1"/>
</dbReference>
<dbReference type="Gene3D" id="1.10.3500.10">
    <property type="entry name" value="Tex N-terminal region-like"/>
    <property type="match status" value="1"/>
</dbReference>
<dbReference type="Pfam" id="PF22706">
    <property type="entry name" value="Tex_central_region"/>
    <property type="match status" value="1"/>
</dbReference>
<dbReference type="InterPro" id="IPR012340">
    <property type="entry name" value="NA-bd_OB-fold"/>
</dbReference>
<dbReference type="Pfam" id="PF16921">
    <property type="entry name" value="Tex_YqgF"/>
    <property type="match status" value="1"/>
</dbReference>
<dbReference type="Pfam" id="PF17674">
    <property type="entry name" value="HHH_9"/>
    <property type="match status" value="1"/>
</dbReference>
<dbReference type="InterPro" id="IPR006641">
    <property type="entry name" value="YqgF/RNaseH-like_dom"/>
</dbReference>
<dbReference type="InterPro" id="IPR037027">
    <property type="entry name" value="YqgF/RNaseH-like_dom_sf"/>
</dbReference>
<evidence type="ECO:0000313" key="3">
    <source>
        <dbReference type="EMBL" id="MCX2744445.1"/>
    </source>
</evidence>
<dbReference type="PANTHER" id="PTHR10724">
    <property type="entry name" value="30S RIBOSOMAL PROTEIN S1"/>
    <property type="match status" value="1"/>
</dbReference>
<dbReference type="CDD" id="cd05685">
    <property type="entry name" value="S1_Tex"/>
    <property type="match status" value="1"/>
</dbReference>
<dbReference type="InterPro" id="IPR032639">
    <property type="entry name" value="Tex_YqgF"/>
</dbReference>
<dbReference type="InterPro" id="IPR003029">
    <property type="entry name" value="S1_domain"/>
</dbReference>
<reference evidence="3 4" key="1">
    <citation type="submission" date="2022-11" db="EMBL/GenBank/DDBJ databases">
        <title>The characterization of three novel Bacteroidetes species and genomic analysis of their roles in tidal elemental geochemical cycles.</title>
        <authorList>
            <person name="Ma K."/>
        </authorList>
    </citation>
    <scope>NUCLEOTIDE SEQUENCE [LARGE SCALE GENOMIC DNA]</scope>
    <source>
        <strain evidence="3 4">M17</strain>
    </source>
</reference>
<dbReference type="SUPFAM" id="SSF53098">
    <property type="entry name" value="Ribonuclease H-like"/>
    <property type="match status" value="1"/>
</dbReference>
<dbReference type="InterPro" id="IPR010994">
    <property type="entry name" value="RuvA_2-like"/>
</dbReference>
<dbReference type="SMART" id="SM00316">
    <property type="entry name" value="S1"/>
    <property type="match status" value="1"/>
</dbReference>
<organism evidence="3 4">
    <name type="scientific">Mangrovivirga halotolerans</name>
    <dbReference type="NCBI Taxonomy" id="2993936"/>
    <lineage>
        <taxon>Bacteria</taxon>
        <taxon>Pseudomonadati</taxon>
        <taxon>Bacteroidota</taxon>
        <taxon>Cytophagia</taxon>
        <taxon>Cytophagales</taxon>
        <taxon>Mangrovivirgaceae</taxon>
        <taxon>Mangrovivirga</taxon>
    </lineage>
</organism>
<dbReference type="InterPro" id="IPR023323">
    <property type="entry name" value="Tex-like_dom_sf"/>
</dbReference>
<dbReference type="SUPFAM" id="SSF158832">
    <property type="entry name" value="Tex N-terminal region-like"/>
    <property type="match status" value="1"/>
</dbReference>
<dbReference type="InterPro" id="IPR023319">
    <property type="entry name" value="Tex-like_HTH_dom_sf"/>
</dbReference>
<dbReference type="Gene3D" id="3.30.420.140">
    <property type="entry name" value="YqgF/RNase H-like domain"/>
    <property type="match status" value="1"/>
</dbReference>
<accession>A0ABT3RTH1</accession>
<proteinExistence type="predicted"/>
<evidence type="ECO:0000259" key="2">
    <source>
        <dbReference type="PROSITE" id="PS50126"/>
    </source>
</evidence>
<dbReference type="Pfam" id="PF09371">
    <property type="entry name" value="Tex_N"/>
    <property type="match status" value="1"/>
</dbReference>
<dbReference type="SMART" id="SM00732">
    <property type="entry name" value="YqgFc"/>
    <property type="match status" value="1"/>
</dbReference>
<dbReference type="Proteomes" id="UP001209885">
    <property type="component" value="Unassembled WGS sequence"/>
</dbReference>
<dbReference type="Pfam" id="PF00575">
    <property type="entry name" value="S1"/>
    <property type="match status" value="1"/>
</dbReference>
<sequence length="748" mass="83351">MSVERHVLKIASELNLPIKGVTATVELLEEGATIPFISRYRKERTGSLDEVNISSISDRLTQLKELDKRRETVLKSIDDQGKLTPELKKAIEEAETMAKLEDLYLPYKPKRRTKGTIAKEKGLEPLAEKLFSQESFDVAAEAEKYLSEEKDKEVKSVEEALQGARDIIAEWVNENADVREALRTMFRNKAVIKSKVITGKEEEAAKYKDYFEWEEPLSKAPSHRILAMRRGEKELFLMLDISVDKDEAISLVNKMILEGNTEAANEVEKAIEDSYKRLLKPAIETEMRMESKKRSDEEAIKVFAENLKELLLASPLGEKAVLAIDPGFRTGCKVVALDKQGKLLENTTIFPNEPQKKIAESEAVVMAFIQKYNLEAIAIGNGTAGRETEAFCKNIKFPFEVPVISVNESGASIYSASDVAREEFPEQDLTVRGAVSIGRRLKDPLAELVKIDAKSIGVGQYQHDVDQSSLKKGLDTVVESCVNAVGVEVNLASKQLLTYVSGLGPTLAKNIVEYRNENGAFNGREDLKKVKLMGDKAFEQAAGFLRVRNGKHPLDSSAVHPESYPIVEKMAKDLGASVEDLIKDKSLRAKIDLKKYVTDEVGLPTLNDIMKELDKPGRDPRAEFEIFSFDEGVNKVEDLKPGMVLPGIVTNVTKFGAFVDVGVHQDGLVHISELSNEFVSEPAEVVKVSQKVEVRVVEVDFNRNRISLSMKDENAKPARKKGANKNKKDEPEGDMASKLKKLKGLWNN</sequence>
<dbReference type="RefSeq" id="WP_266056907.1">
    <property type="nucleotide sequence ID" value="NZ_JAPFQN010000006.1"/>
</dbReference>
<dbReference type="PROSITE" id="PS50126">
    <property type="entry name" value="S1"/>
    <property type="match status" value="1"/>
</dbReference>
<dbReference type="InterPro" id="IPR012337">
    <property type="entry name" value="RNaseH-like_sf"/>
</dbReference>
<keyword evidence="4" id="KW-1185">Reference proteome</keyword>
<dbReference type="Gene3D" id="1.10.150.310">
    <property type="entry name" value="Tex RuvX-like domain-like"/>
    <property type="match status" value="1"/>
</dbReference>
<dbReference type="Pfam" id="PF12836">
    <property type="entry name" value="HHH_3"/>
    <property type="match status" value="1"/>
</dbReference>
<feature type="compositionally biased region" description="Basic residues" evidence="1">
    <location>
        <begin position="738"/>
        <end position="748"/>
    </location>
</feature>
<gene>
    <name evidence="3" type="ORF">OO013_11240</name>
</gene>
<dbReference type="InterPro" id="IPR018974">
    <property type="entry name" value="Tex-like_N"/>
</dbReference>
<dbReference type="EMBL" id="JAPFQN010000006">
    <property type="protein sequence ID" value="MCX2744445.1"/>
    <property type="molecule type" value="Genomic_DNA"/>
</dbReference>
<evidence type="ECO:0000256" key="1">
    <source>
        <dbReference type="SAM" id="MobiDB-lite"/>
    </source>
</evidence>
<protein>
    <submittedName>
        <fullName evidence="3">Tex family protein</fullName>
    </submittedName>
</protein>
<dbReference type="SUPFAM" id="SSF47781">
    <property type="entry name" value="RuvA domain 2-like"/>
    <property type="match status" value="2"/>
</dbReference>
<dbReference type="Gene3D" id="1.10.10.650">
    <property type="entry name" value="RuvA domain 2-like"/>
    <property type="match status" value="1"/>
</dbReference>
<dbReference type="InterPro" id="IPR055179">
    <property type="entry name" value="Tex-like_central_region"/>
</dbReference>
<feature type="domain" description="S1 motif" evidence="2">
    <location>
        <begin position="642"/>
        <end position="711"/>
    </location>
</feature>
<dbReference type="PANTHER" id="PTHR10724:SF10">
    <property type="entry name" value="S1 RNA-BINDING DOMAIN-CONTAINING PROTEIN 1"/>
    <property type="match status" value="1"/>
</dbReference>
<dbReference type="InterPro" id="IPR041692">
    <property type="entry name" value="HHH_9"/>
</dbReference>